<organism evidence="3 4">
    <name type="scientific">Symbiodinium necroappetens</name>
    <dbReference type="NCBI Taxonomy" id="1628268"/>
    <lineage>
        <taxon>Eukaryota</taxon>
        <taxon>Sar</taxon>
        <taxon>Alveolata</taxon>
        <taxon>Dinophyceae</taxon>
        <taxon>Suessiales</taxon>
        <taxon>Symbiodiniaceae</taxon>
        <taxon>Symbiodinium</taxon>
    </lineage>
</organism>
<feature type="region of interest" description="Disordered" evidence="1">
    <location>
        <begin position="701"/>
        <end position="743"/>
    </location>
</feature>
<dbReference type="InterPro" id="IPR049063">
    <property type="entry name" value="T6PP_C"/>
</dbReference>
<feature type="domain" description="Trehalose-6-phosphate phosphatase C-terminal" evidence="2">
    <location>
        <begin position="454"/>
        <end position="686"/>
    </location>
</feature>
<evidence type="ECO:0000313" key="3">
    <source>
        <dbReference type="EMBL" id="CAE7183165.1"/>
    </source>
</evidence>
<dbReference type="AlphaFoldDB" id="A0A812IZ03"/>
<dbReference type="OrthoDB" id="2011769at2759"/>
<feature type="region of interest" description="Disordered" evidence="1">
    <location>
        <begin position="802"/>
        <end position="859"/>
    </location>
</feature>
<accession>A0A812IZ03</accession>
<feature type="compositionally biased region" description="Basic and acidic residues" evidence="1">
    <location>
        <begin position="722"/>
        <end position="734"/>
    </location>
</feature>
<dbReference type="InterPro" id="IPR023214">
    <property type="entry name" value="HAD_sf"/>
</dbReference>
<feature type="region of interest" description="Disordered" evidence="1">
    <location>
        <begin position="1"/>
        <end position="112"/>
    </location>
</feature>
<dbReference type="Proteomes" id="UP000601435">
    <property type="component" value="Unassembled WGS sequence"/>
</dbReference>
<name>A0A812IZ03_9DINO</name>
<dbReference type="Pfam" id="PF21141">
    <property type="entry name" value="T6PP_C"/>
    <property type="match status" value="1"/>
</dbReference>
<protein>
    <submittedName>
        <fullName evidence="3">Tps-2 protein</fullName>
    </submittedName>
</protein>
<feature type="compositionally biased region" description="Low complexity" evidence="1">
    <location>
        <begin position="837"/>
        <end position="851"/>
    </location>
</feature>
<evidence type="ECO:0000259" key="2">
    <source>
        <dbReference type="Pfam" id="PF21141"/>
    </source>
</evidence>
<feature type="compositionally biased region" description="Acidic residues" evidence="1">
    <location>
        <begin position="705"/>
        <end position="721"/>
    </location>
</feature>
<feature type="compositionally biased region" description="Basic residues" evidence="1">
    <location>
        <begin position="29"/>
        <end position="40"/>
    </location>
</feature>
<comment type="caution">
    <text evidence="3">The sequence shown here is derived from an EMBL/GenBank/DDBJ whole genome shotgun (WGS) entry which is preliminary data.</text>
</comment>
<feature type="compositionally biased region" description="Acidic residues" evidence="1">
    <location>
        <begin position="66"/>
        <end position="80"/>
    </location>
</feature>
<feature type="compositionally biased region" description="Basic and acidic residues" evidence="1">
    <location>
        <begin position="81"/>
        <end position="103"/>
    </location>
</feature>
<evidence type="ECO:0000256" key="1">
    <source>
        <dbReference type="SAM" id="MobiDB-lite"/>
    </source>
</evidence>
<dbReference type="Gene3D" id="3.40.50.1000">
    <property type="entry name" value="HAD superfamily/HAD-like"/>
    <property type="match status" value="1"/>
</dbReference>
<reference evidence="3" key="1">
    <citation type="submission" date="2021-02" db="EMBL/GenBank/DDBJ databases">
        <authorList>
            <person name="Dougan E. K."/>
            <person name="Rhodes N."/>
            <person name="Thang M."/>
            <person name="Chan C."/>
        </authorList>
    </citation>
    <scope>NUCLEOTIDE SEQUENCE</scope>
</reference>
<feature type="compositionally biased region" description="Basic and acidic residues" evidence="1">
    <location>
        <begin position="41"/>
        <end position="53"/>
    </location>
</feature>
<sequence>MAKPVGAGKVKASLRCASPEPEDDAFGSFRRKRYSRSRSKSHSEERPTAEAKVEKKRRQKEFAWMDSEDEASDNGDAEEDEKPRQKQSPKADEKEDSDHEAERTSPAPTTAAEVQTLGQMMRLMESWQRQRGKILRLPMPELSEVCQAAARVKYYDAGSFADIMAAVKVHLRGHTSLRPEDIAGVLSGLADVNGYEKELFDLAAQALNRTTGQILRPARKAILDAFKKVKHRTDTHTVLREMSEQEAKARYEDKCYEVAASWQKPGEVAGDVRARFATLYGCRLRGVRWDRYEGQNGVFLQIQGTASLDTTPRKSDADETGDDAGKVNVRRVLCTSLPSGEVAPEDRDLPSAAGAIGGKALAAALRLLCAVSMVIPQAALVARNLAGCRCAMCAMDEYRSDSVILCHTSFIRPAEVVPTEVENEIPPWEVIVRRSLDVLNRASATGRSKPFRNLITDRDGTTNNYCDRYASSVQSAYNAAWLSYFARHCVDNAVFITAAPLGGRPSAEGLMELCVAPRGYFVYTGSKGREYYSDATQQLLEAEELPKEQRELVEELHRRILALCQQPGNTKFLGIGSGLQRKFGEVTMARNDPAGTVPEPESRRFMAAVRRVKEELDPDGTGLDLHDTGTDMEIFPRVMGGRPSFDKGDGVQRLDQKLGLHMVEGPNIVCGDTGSDLPMVLAALRLMCGDKMVERWQERLRQEETEQTGEQEEEPDDGEMDEAAKEEAERKAREEEEEEREARVSAGKLAVLFVASPESYSKSPKVADQVRKWCDLSGAHCAVLPSPDVLVYTLAKFAEERSGSSVTTCHHGEPVGDPDLERDWTLTSLPHRDSVTSLPELPEPSGGSPSLIPGKAWAP</sequence>
<feature type="compositionally biased region" description="Basic and acidic residues" evidence="1">
    <location>
        <begin position="810"/>
        <end position="834"/>
    </location>
</feature>
<evidence type="ECO:0000313" key="4">
    <source>
        <dbReference type="Proteomes" id="UP000601435"/>
    </source>
</evidence>
<keyword evidence="4" id="KW-1185">Reference proteome</keyword>
<dbReference type="EMBL" id="CAJNJA010005109">
    <property type="protein sequence ID" value="CAE7183165.1"/>
    <property type="molecule type" value="Genomic_DNA"/>
</dbReference>
<dbReference type="Gene3D" id="3.30.70.3080">
    <property type="match status" value="1"/>
</dbReference>
<proteinExistence type="predicted"/>
<gene>
    <name evidence="3" type="primary">tps-2</name>
    <name evidence="3" type="ORF">SNEC2469_LOCUS769</name>
</gene>